<evidence type="ECO:0000256" key="1">
    <source>
        <dbReference type="SAM" id="MobiDB-lite"/>
    </source>
</evidence>
<accession>A0A8S9J818</accession>
<sequence length="157" mass="18055">MDNSIINPKVEHRDLTEDNSRRNMTLSRAEDRALDRSWETQTEDTKKPTLPHDQPTLSLQRTLKLLNYPSEPVESCTVHQKTDTNQGMKGIYNNLVDTYSRKGSPLVTSSRDETSVTIKWTEMLTLPTTISRNQHNSKGFQEFDVRQTCQSDVEKVT</sequence>
<dbReference type="AlphaFoldDB" id="A0A8S9J818"/>
<dbReference type="EMBL" id="QGKY02000089">
    <property type="protein sequence ID" value="KAF2616092.1"/>
    <property type="molecule type" value="Genomic_DNA"/>
</dbReference>
<comment type="caution">
    <text evidence="2">The sequence shown here is derived from an EMBL/GenBank/DDBJ whole genome shotgun (WGS) entry which is preliminary data.</text>
</comment>
<gene>
    <name evidence="2" type="ORF">F2Q68_00001678</name>
    <name evidence="3" type="ORF">F2Q70_00008622</name>
</gene>
<evidence type="ECO:0000313" key="2">
    <source>
        <dbReference type="EMBL" id="KAF2578165.1"/>
    </source>
</evidence>
<organism evidence="2 4">
    <name type="scientific">Brassica cretica</name>
    <name type="common">Mustard</name>
    <dbReference type="NCBI Taxonomy" id="69181"/>
    <lineage>
        <taxon>Eukaryota</taxon>
        <taxon>Viridiplantae</taxon>
        <taxon>Streptophyta</taxon>
        <taxon>Embryophyta</taxon>
        <taxon>Tracheophyta</taxon>
        <taxon>Spermatophyta</taxon>
        <taxon>Magnoliopsida</taxon>
        <taxon>eudicotyledons</taxon>
        <taxon>Gunneridae</taxon>
        <taxon>Pentapetalae</taxon>
        <taxon>rosids</taxon>
        <taxon>malvids</taxon>
        <taxon>Brassicales</taxon>
        <taxon>Brassicaceae</taxon>
        <taxon>Brassiceae</taxon>
        <taxon>Brassica</taxon>
    </lineage>
</organism>
<proteinExistence type="predicted"/>
<dbReference type="Proteomes" id="UP000712281">
    <property type="component" value="Unassembled WGS sequence"/>
</dbReference>
<dbReference type="EMBL" id="QGKW02001660">
    <property type="protein sequence ID" value="KAF2578165.1"/>
    <property type="molecule type" value="Genomic_DNA"/>
</dbReference>
<feature type="compositionally biased region" description="Basic and acidic residues" evidence="1">
    <location>
        <begin position="28"/>
        <end position="47"/>
    </location>
</feature>
<evidence type="ECO:0000313" key="4">
    <source>
        <dbReference type="Proteomes" id="UP000712281"/>
    </source>
</evidence>
<feature type="compositionally biased region" description="Basic and acidic residues" evidence="1">
    <location>
        <begin position="9"/>
        <end position="21"/>
    </location>
</feature>
<protein>
    <submittedName>
        <fullName evidence="2">Uncharacterized protein</fullName>
    </submittedName>
</protein>
<feature type="region of interest" description="Disordered" evidence="1">
    <location>
        <begin position="1"/>
        <end position="55"/>
    </location>
</feature>
<evidence type="ECO:0000313" key="3">
    <source>
        <dbReference type="EMBL" id="KAF2616092.1"/>
    </source>
</evidence>
<reference evidence="2" key="1">
    <citation type="submission" date="2019-12" db="EMBL/GenBank/DDBJ databases">
        <title>Genome sequencing and annotation of Brassica cretica.</title>
        <authorList>
            <person name="Studholme D.J."/>
            <person name="Sarris P.F."/>
        </authorList>
    </citation>
    <scope>NUCLEOTIDE SEQUENCE</scope>
    <source>
        <strain evidence="2">PFS-001/15</strain>
        <strain evidence="3">PFS-102/07</strain>
        <tissue evidence="2">Leaf</tissue>
    </source>
</reference>
<name>A0A8S9J818_BRACR</name>